<dbReference type="InterPro" id="IPR026877">
    <property type="entry name" value="DXPR_C"/>
</dbReference>
<dbReference type="Proteomes" id="UP001152797">
    <property type="component" value="Unassembled WGS sequence"/>
</dbReference>
<feature type="compositionally biased region" description="Low complexity" evidence="20">
    <location>
        <begin position="1865"/>
        <end position="1902"/>
    </location>
</feature>
<dbReference type="InterPro" id="IPR023214">
    <property type="entry name" value="HAD_sf"/>
</dbReference>
<evidence type="ECO:0000256" key="21">
    <source>
        <dbReference type="SAM" id="Phobius"/>
    </source>
</evidence>
<evidence type="ECO:0000256" key="17">
    <source>
        <dbReference type="ARBA" id="ARBA00023229"/>
    </source>
</evidence>
<dbReference type="EMBL" id="CAMXCT030000001">
    <property type="protein sequence ID" value="CAL4759137.1"/>
    <property type="molecule type" value="Genomic_DNA"/>
</dbReference>
<evidence type="ECO:0000256" key="14">
    <source>
        <dbReference type="ARBA" id="ARBA00023002"/>
    </source>
</evidence>
<feature type="compositionally biased region" description="Polar residues" evidence="20">
    <location>
        <begin position="1771"/>
        <end position="1787"/>
    </location>
</feature>
<comment type="cofactor">
    <cofactor evidence="1">
        <name>Mn(2+)</name>
        <dbReference type="ChEBI" id="CHEBI:29035"/>
    </cofactor>
</comment>
<dbReference type="SUPFAM" id="SSF55347">
    <property type="entry name" value="Glyceraldehyde-3-phosphate dehydrogenase-like, C-terminal domain"/>
    <property type="match status" value="1"/>
</dbReference>
<dbReference type="PANTHER" id="PTHR30525">
    <property type="entry name" value="1-DEOXY-D-XYLULOSE 5-PHOSPHATE REDUCTOISOMERASE"/>
    <property type="match status" value="1"/>
</dbReference>
<evidence type="ECO:0000256" key="1">
    <source>
        <dbReference type="ARBA" id="ARBA00001936"/>
    </source>
</evidence>
<keyword evidence="14" id="KW-0560">Oxidoreductase</keyword>
<keyword evidence="9 21" id="KW-0812">Transmembrane</keyword>
<dbReference type="PROSITE" id="PS50106">
    <property type="entry name" value="PDZ"/>
    <property type="match status" value="1"/>
</dbReference>
<feature type="domain" description="PDZ" evidence="22">
    <location>
        <begin position="754"/>
        <end position="828"/>
    </location>
</feature>
<dbReference type="CDD" id="cd06163">
    <property type="entry name" value="S2P-M50_PDZ_RseP-like"/>
    <property type="match status" value="1"/>
</dbReference>
<dbReference type="InterPro" id="IPR041489">
    <property type="entry name" value="PDZ_6"/>
</dbReference>
<dbReference type="Gene3D" id="2.30.42.10">
    <property type="match status" value="3"/>
</dbReference>
<evidence type="ECO:0000256" key="8">
    <source>
        <dbReference type="ARBA" id="ARBA00012366"/>
    </source>
</evidence>
<dbReference type="Gene3D" id="1.10.1740.10">
    <property type="match status" value="1"/>
</dbReference>
<dbReference type="PANTHER" id="PTHR30525:SF0">
    <property type="entry name" value="1-DEOXY-D-XYLULOSE 5-PHOSPHATE REDUCTOISOMERASE, CHLOROPLASTIC"/>
    <property type="match status" value="1"/>
</dbReference>
<dbReference type="Pfam" id="PF17820">
    <property type="entry name" value="PDZ_6"/>
    <property type="match status" value="1"/>
</dbReference>
<evidence type="ECO:0000256" key="13">
    <source>
        <dbReference type="ARBA" id="ARBA00022989"/>
    </source>
</evidence>
<dbReference type="Pfam" id="PF08436">
    <property type="entry name" value="DXP_redisom_C"/>
    <property type="match status" value="1"/>
</dbReference>
<evidence type="ECO:0000256" key="7">
    <source>
        <dbReference type="ARBA" id="ARBA00009989"/>
    </source>
</evidence>
<dbReference type="InterPro" id="IPR034746">
    <property type="entry name" value="POTRA"/>
</dbReference>
<comment type="pathway">
    <text evidence="5">Isoprenoid biosynthesis; isopentenyl diphosphate biosynthesis via DXP pathway; isopentenyl diphosphate from 1-deoxy-D-xylulose 5-phosphate: step 1/6.</text>
</comment>
<evidence type="ECO:0000256" key="20">
    <source>
        <dbReference type="SAM" id="MobiDB-lite"/>
    </source>
</evidence>
<proteinExistence type="inferred from homology"/>
<dbReference type="EC" id="1.1.1.267" evidence="8"/>
<dbReference type="GO" id="GO:0019867">
    <property type="term" value="C:outer membrane"/>
    <property type="evidence" value="ECO:0007669"/>
    <property type="project" value="InterPro"/>
</dbReference>
<dbReference type="GO" id="GO:0030145">
    <property type="term" value="F:manganese ion binding"/>
    <property type="evidence" value="ECO:0007669"/>
    <property type="project" value="TreeGrafter"/>
</dbReference>
<dbReference type="Gene3D" id="3.40.50.1000">
    <property type="entry name" value="HAD superfamily/HAD-like"/>
    <property type="match status" value="1"/>
</dbReference>
<dbReference type="InterPro" id="IPR010827">
    <property type="entry name" value="BamA/TamA_POTRA"/>
</dbReference>
<dbReference type="InterPro" id="IPR013512">
    <property type="entry name" value="DXP_reductoisomerase_N"/>
</dbReference>
<evidence type="ECO:0000256" key="16">
    <source>
        <dbReference type="ARBA" id="ARBA00023211"/>
    </source>
</evidence>
<evidence type="ECO:0000259" key="23">
    <source>
        <dbReference type="PROSITE" id="PS51779"/>
    </source>
</evidence>
<dbReference type="GO" id="GO:0070402">
    <property type="term" value="F:NADPH binding"/>
    <property type="evidence" value="ECO:0007669"/>
    <property type="project" value="InterPro"/>
</dbReference>
<evidence type="ECO:0000256" key="11">
    <source>
        <dbReference type="ARBA" id="ARBA00022857"/>
    </source>
</evidence>
<dbReference type="InterPro" id="IPR001478">
    <property type="entry name" value="PDZ"/>
</dbReference>
<dbReference type="NCBIfam" id="NF009114">
    <property type="entry name" value="PRK12464.1"/>
    <property type="match status" value="1"/>
</dbReference>
<dbReference type="SUPFAM" id="SSF51735">
    <property type="entry name" value="NAD(P)-binding Rossmann-fold domains"/>
    <property type="match status" value="1"/>
</dbReference>
<evidence type="ECO:0000256" key="4">
    <source>
        <dbReference type="ARBA" id="ARBA00004467"/>
    </source>
</evidence>
<keyword evidence="15 21" id="KW-0472">Membrane</keyword>
<keyword evidence="17" id="KW-0414">Isoprene biosynthesis</keyword>
<dbReference type="InterPro" id="IPR013644">
    <property type="entry name" value="DXP_reductoisomerase_C"/>
</dbReference>
<dbReference type="SFLD" id="SFLDS00003">
    <property type="entry name" value="Haloacid_Dehalogenase"/>
    <property type="match status" value="1"/>
</dbReference>
<comment type="caution">
    <text evidence="24">The sequence shown here is derived from an EMBL/GenBank/DDBJ whole genome shotgun (WGS) entry which is preliminary data.</text>
</comment>
<evidence type="ECO:0000256" key="19">
    <source>
        <dbReference type="ARBA" id="ARBA00073770"/>
    </source>
</evidence>
<keyword evidence="16" id="KW-0464">Manganese</keyword>
<evidence type="ECO:0000313" key="24">
    <source>
        <dbReference type="EMBL" id="CAI3971825.1"/>
    </source>
</evidence>
<dbReference type="InterPro" id="IPR036291">
    <property type="entry name" value="NAD(P)-bd_dom_sf"/>
</dbReference>
<comment type="similarity">
    <text evidence="6">Belongs to the DXR family.</text>
</comment>
<dbReference type="SFLD" id="SFLDG01129">
    <property type="entry name" value="C1.5:_HAD__Beta-PGM__Phosphata"/>
    <property type="match status" value="1"/>
</dbReference>
<protein>
    <recommendedName>
        <fullName evidence="19">1-deoxy-D-xylulose 5-phosphate reductoisomerase, apicoplastic</fullName>
        <ecNumber evidence="8">1.1.1.267</ecNumber>
    </recommendedName>
</protein>
<dbReference type="Pfam" id="PF07244">
    <property type="entry name" value="POTRA"/>
    <property type="match status" value="4"/>
</dbReference>
<dbReference type="Pfam" id="PF00702">
    <property type="entry name" value="Hydrolase"/>
    <property type="match status" value="1"/>
</dbReference>
<keyword evidence="12" id="KW-0934">Plastid</keyword>
<evidence type="ECO:0000259" key="22">
    <source>
        <dbReference type="PROSITE" id="PS50106"/>
    </source>
</evidence>
<evidence type="ECO:0000256" key="2">
    <source>
        <dbReference type="ARBA" id="ARBA00001946"/>
    </source>
</evidence>
<dbReference type="SMART" id="SM00228">
    <property type="entry name" value="PDZ"/>
    <property type="match status" value="3"/>
</dbReference>
<dbReference type="Pfam" id="PF01103">
    <property type="entry name" value="Omp85"/>
    <property type="match status" value="1"/>
</dbReference>
<evidence type="ECO:0000256" key="10">
    <source>
        <dbReference type="ARBA" id="ARBA00022723"/>
    </source>
</evidence>
<evidence type="ECO:0000313" key="26">
    <source>
        <dbReference type="Proteomes" id="UP001152797"/>
    </source>
</evidence>
<evidence type="ECO:0000256" key="3">
    <source>
        <dbReference type="ARBA" id="ARBA00004141"/>
    </source>
</evidence>
<feature type="region of interest" description="Disordered" evidence="20">
    <location>
        <begin position="1756"/>
        <end position="1926"/>
    </location>
</feature>
<dbReference type="HAMAP" id="MF_00183">
    <property type="entry name" value="DXP_reductoisom"/>
    <property type="match status" value="1"/>
</dbReference>
<dbReference type="Gene3D" id="3.40.50.720">
    <property type="entry name" value="NAD(P)-binding Rossmann-like Domain"/>
    <property type="match status" value="1"/>
</dbReference>
<dbReference type="FunFam" id="3.40.50.720:FF:000045">
    <property type="entry name" value="1-deoxy-D-xylulose 5-phosphate reductoisomerase"/>
    <property type="match status" value="1"/>
</dbReference>
<dbReference type="InterPro" id="IPR000184">
    <property type="entry name" value="Bac_surfAg_D15"/>
</dbReference>
<dbReference type="EMBL" id="CAMXCT010000001">
    <property type="protein sequence ID" value="CAI3971825.1"/>
    <property type="molecule type" value="Genomic_DNA"/>
</dbReference>
<evidence type="ECO:0000313" key="25">
    <source>
        <dbReference type="EMBL" id="CAL4759137.1"/>
    </source>
</evidence>
<comment type="subcellular location">
    <subcellularLocation>
        <location evidence="3">Membrane</location>
        <topology evidence="3">Multi-pass membrane protein</topology>
    </subcellularLocation>
    <subcellularLocation>
        <location evidence="4">Plastid</location>
        <location evidence="4">Apicoplast</location>
    </subcellularLocation>
</comment>
<keyword evidence="10" id="KW-0479">Metal-binding</keyword>
<evidence type="ECO:0000256" key="6">
    <source>
        <dbReference type="ARBA" id="ARBA00006825"/>
    </source>
</evidence>
<dbReference type="GO" id="GO:0006508">
    <property type="term" value="P:proteolysis"/>
    <property type="evidence" value="ECO:0007669"/>
    <property type="project" value="InterPro"/>
</dbReference>
<dbReference type="EMBL" id="CAMXCT020000001">
    <property type="protein sequence ID" value="CAL1125200.1"/>
    <property type="molecule type" value="Genomic_DNA"/>
</dbReference>
<dbReference type="InterPro" id="IPR008915">
    <property type="entry name" value="Peptidase_M50"/>
</dbReference>
<dbReference type="InterPro" id="IPR036169">
    <property type="entry name" value="DXPR_C_sf"/>
</dbReference>
<dbReference type="Gene3D" id="3.10.20.310">
    <property type="entry name" value="membrane protein fhac"/>
    <property type="match status" value="5"/>
</dbReference>
<reference evidence="25 26" key="2">
    <citation type="submission" date="2024-05" db="EMBL/GenBank/DDBJ databases">
        <authorList>
            <person name="Chen Y."/>
            <person name="Shah S."/>
            <person name="Dougan E. K."/>
            <person name="Thang M."/>
            <person name="Chan C."/>
        </authorList>
    </citation>
    <scope>NUCLEOTIDE SEQUENCE [LARGE SCALE GENOMIC DNA]</scope>
</reference>
<dbReference type="InterPro" id="IPR044924">
    <property type="entry name" value="HAD-SF_hydro_IA_REG-2-like_cap"/>
</dbReference>
<dbReference type="InterPro" id="IPR003821">
    <property type="entry name" value="DXP_reductoisomerase"/>
</dbReference>
<dbReference type="SUPFAM" id="SSF56784">
    <property type="entry name" value="HAD-like"/>
    <property type="match status" value="1"/>
</dbReference>
<accession>A0A9P1FEK7</accession>
<dbReference type="Gene3D" id="1.10.150.720">
    <property type="entry name" value="Haloacid dehalogenase-like hydrolase"/>
    <property type="match status" value="1"/>
</dbReference>
<keyword evidence="13 21" id="KW-1133">Transmembrane helix</keyword>
<evidence type="ECO:0000256" key="9">
    <source>
        <dbReference type="ARBA" id="ARBA00022692"/>
    </source>
</evidence>
<dbReference type="SUPFAM" id="SSF69055">
    <property type="entry name" value="1-deoxy-D-xylulose-5-phosphate reductoisomerase, C-terminal domain"/>
    <property type="match status" value="1"/>
</dbReference>
<reference evidence="24" key="1">
    <citation type="submission" date="2022-10" db="EMBL/GenBank/DDBJ databases">
        <authorList>
            <person name="Chen Y."/>
            <person name="Dougan E. K."/>
            <person name="Chan C."/>
            <person name="Rhodes N."/>
            <person name="Thang M."/>
        </authorList>
    </citation>
    <scope>NUCLEOTIDE SEQUENCE</scope>
</reference>
<dbReference type="GO" id="GO:0030604">
    <property type="term" value="F:1-deoxy-D-xylulose-5-phosphate reductoisomerase activity"/>
    <property type="evidence" value="ECO:0007669"/>
    <property type="project" value="UniProtKB-EC"/>
</dbReference>
<comment type="catalytic activity">
    <reaction evidence="18">
        <text>2-C-methyl-D-erythritol 4-phosphate + NADP(+) = 1-deoxy-D-xylulose 5-phosphate + NADPH + H(+)</text>
        <dbReference type="Rhea" id="RHEA:13717"/>
        <dbReference type="ChEBI" id="CHEBI:15378"/>
        <dbReference type="ChEBI" id="CHEBI:57783"/>
        <dbReference type="ChEBI" id="CHEBI:57792"/>
        <dbReference type="ChEBI" id="CHEBI:58262"/>
        <dbReference type="ChEBI" id="CHEBI:58349"/>
        <dbReference type="EC" id="1.1.1.267"/>
    </reaction>
    <physiologicalReaction direction="right-to-left" evidence="18">
        <dbReference type="Rhea" id="RHEA:13719"/>
    </physiologicalReaction>
</comment>
<comment type="similarity">
    <text evidence="7">Belongs to the peptidase M50A family.</text>
</comment>
<dbReference type="Pfam" id="PF13288">
    <property type="entry name" value="DXPR_C"/>
    <property type="match status" value="1"/>
</dbReference>
<dbReference type="NCBIfam" id="TIGR00243">
    <property type="entry name" value="Dxr"/>
    <property type="match status" value="1"/>
</dbReference>
<dbReference type="GO" id="GO:0051484">
    <property type="term" value="P:isopentenyl diphosphate biosynthetic process, methylerythritol 4-phosphate pathway involved in terpenoid biosynthetic process"/>
    <property type="evidence" value="ECO:0007669"/>
    <property type="project" value="TreeGrafter"/>
</dbReference>
<evidence type="ECO:0000256" key="18">
    <source>
        <dbReference type="ARBA" id="ARBA00048543"/>
    </source>
</evidence>
<sequence>MIDAPLIRIAYPRARGVVIDSGGVWFFSSVANGDYSSLMTAPENNSNENAAKNIAVLGSTGSIGTSALEVIEGAEGRLRAVGLSAHRSTQLLEQQAAQFAPAWIAVTDEEAASGHNWDRLCREVECLVGQDALEQAVRRDDVDIVLAAIVGSAGLRSTWAALDAGKTVALANKETLVMAGSLATELAAERGASILPVDSEHCAIFQALDAGRKQDVKRIVLTASGGPFRKYSTDQLQHVTIEDALNHPTWDMGPKITVDSATMMNKALEVIEARWLFDLPVEQIDVVIHPQSVVHSMVEFVDGSVIAQLSPPDMKLPIQYAFSYPERWPGVAEQLDWSQAFQLEFEPPDFERFGALRLGMEAAASGGTSGAVLNAANEAAVAAFLAGELAFTEIVAACRGVLEHHDFDPKPSLDTLLELDRWARKVAIALGLVIFVHELGHFAVAKLCGVKCEKFYLGFDIYGLKLAKFTYGETEYGIGILPLGGYVKMLGQEDNPARVAEELERAKMAHQPGAEHSSDPQAVAEEAEREHHLADVGVQGFDASGQPIYNPRSYMAKSVPQRMAIISAGVVMNVIFAFIVASIAYWIGIVGPDYSPVIVGGTSPGSPAWQADLRVDDEVIQIGGVQNPQFRELRNAVTLGNVDTGVDVELKRADTGTVETLNIIPDSLGPIALIGLSGPRTLEVLVPEREGEFDGVQLQSTPPLEDGDEIVSVNGQPATTFGDLSRAMALHPDEPLKLEVLRGKTKNNDGEKIAVEVAPRPMRTLGLSMQLGPITAVQAGSPAEIAGLKPGDRLLEIDGEPIEDPIRLADVLRSKAGQTVSLTIERKDEEGTQTIENVELRPTTELASISDLLNMSLIKQGQPVVVPALGVAYRVSNQVQAVAADGPAAGKVSPGQKIVGAKIIPPKDAKPAGRFEEIEFRFTEEDEQANFPTLLAAVQEFPADSTVELQLSDSSEVAEVETVTLGSELASDWFNPDRALITQPMDGKLRATSIAQALELGALETKDSLLMVFSFLQKLGGQISPRMLGGPVTIFKVAKQQADAGLSELLIFVCMLSANLAVINFLPIPSIAERDFKLAARSASPPSRTMSRLTSPDEIEAVLFDAVGTLIRPARSIAETYAEIGRRHDVDLPEDEINARFRRAFTQQEQLDTSADGGQTSEPREVERWRTIVREVFEHPGSLEPLFAELWDYFSDPAAWTVDASVAEVVRRIRQSCRKVGVASNFDHRLRSIASAVPELQDCPLFISSEVGWRKPREEFYRSIEAELSLPASRLLMVGDDLVNDYQGATQAGWQAIFLHRRDRGKAATAVDGEATVEPRVDTLEQAPVVPEKDVDLVNSPCGVSGVSDRAAKAVLSILFIACASSVSVAQMPNPQAASATPTAQEMISDVRIVGNESIPVAKIKPHIRTRPDRPFDIELVEQDVRKLNDTRMFVHVRPLYDRTPNGVVVIFEVRERPTVQYIRYVGNDRIKDKGLGKKVELKVGDSLDPFSIDEARRRLEDFYHEKGFRKARVEVQEGGQLTDKGAVFKINEGPRQRVRWVSFEGNYIASDSRLKTQIKSKPPIAYIVKGYYDEEQIASDVDRLTKYYRSLGFFQAKVGREVEFNENGEWANVTFVIDEGLRYKVRNVSFIGNEVLGEDFLRTDMEVASGEFFDQALLNNDIARIQDEYGIRGYIYADTNADTRFLEEPGTLDIVYVIEEGERFRIGDVNVHIGGDNPHTRITTIMNRLSVRPGDIASTRELQDSERRIKAAQIFNTNPQQGGLPKVSFGTPNFDGTETGIANRSAPSPRGQSPDPPQSHATNRPAPEEQPKRINAGQSTDSTRGPVVRGQSPGTGRLMPSPAPLVPNMSTNTGTYPPAANYNTPQQQYTTQQPAAPQQQYVPQQQYPQQQYAQPQYSAPQNTGPPSAPPPVVTYPPANTSVQTAPPANVAPWNAGQPPANLPQQVGPPQGGNTGFGAPPQVTYPPAYPGPGGGGLPPPYFQRDAAPQVQTLPRGGATTEDEIFPPGGYNYLDPTVDIDAYAEETQTGRLMFGVGINSDAGLVGNIVLDEQNFDLFRPPTSWEDVRNGSAFRGRGQQFRIEAVPGTELQRYMFNFREPYLFDTQVQFGVSAYLFDRRFLSWDEQRLGGRLTLGYQFAPDLSGSVFVRGERVNISDVAVPTPAELAAAEGDSDLFVGGVTLAHNTRDNNFLPTEGHLIELTLEQAFGTYEFPRAGVDARQHFLVRQRPDGSGRHVLSFSGRLGFTGSDTPIYENYFAGGFSTIRGFDFRGASPNELGVYVGGEFLMLGSVEYLFPITANDMLRGVVFCDTGTVEESIELNSENYRVAPGFGLRISVPALGPAPIALDLAFPVAHADTDDLRNFSFFVGFGR</sequence>
<dbReference type="OrthoDB" id="3482at2759"/>
<dbReference type="InterPro" id="IPR036412">
    <property type="entry name" value="HAD-like_sf"/>
</dbReference>
<feature type="domain" description="POTRA" evidence="23">
    <location>
        <begin position="1624"/>
        <end position="1702"/>
    </location>
</feature>
<keyword evidence="12" id="KW-0933">Apicoplast</keyword>
<dbReference type="Pfam" id="PF02670">
    <property type="entry name" value="DXP_reductoisom"/>
    <property type="match status" value="1"/>
</dbReference>
<evidence type="ECO:0000256" key="15">
    <source>
        <dbReference type="ARBA" id="ARBA00023136"/>
    </source>
</evidence>
<organism evidence="24">
    <name type="scientific">Cladocopium goreaui</name>
    <dbReference type="NCBI Taxonomy" id="2562237"/>
    <lineage>
        <taxon>Eukaryota</taxon>
        <taxon>Sar</taxon>
        <taxon>Alveolata</taxon>
        <taxon>Dinophyceae</taxon>
        <taxon>Suessiales</taxon>
        <taxon>Symbiodiniaceae</taxon>
        <taxon>Cladocopium</taxon>
    </lineage>
</organism>
<dbReference type="Pfam" id="PF02163">
    <property type="entry name" value="Peptidase_M50"/>
    <property type="match status" value="1"/>
</dbReference>
<dbReference type="InterPro" id="IPR036034">
    <property type="entry name" value="PDZ_sf"/>
</dbReference>
<evidence type="ECO:0000256" key="5">
    <source>
        <dbReference type="ARBA" id="ARBA00005094"/>
    </source>
</evidence>
<gene>
    <name evidence="24" type="ORF">C1SCF055_LOCUS415</name>
</gene>
<dbReference type="Gene3D" id="2.40.160.50">
    <property type="entry name" value="membrane protein fhac: a member of the omp85/tpsb transporter family"/>
    <property type="match status" value="1"/>
</dbReference>
<comment type="cofactor">
    <cofactor evidence="2">
        <name>Mg(2+)</name>
        <dbReference type="ChEBI" id="CHEBI:18420"/>
    </cofactor>
</comment>
<keyword evidence="11" id="KW-0521">NADP</keyword>
<name>A0A9P1FEK7_9DINO</name>
<dbReference type="PROSITE" id="PS51779">
    <property type="entry name" value="POTRA"/>
    <property type="match status" value="1"/>
</dbReference>
<dbReference type="SUPFAM" id="SSF50156">
    <property type="entry name" value="PDZ domain-like"/>
    <property type="match status" value="3"/>
</dbReference>
<evidence type="ECO:0000256" key="12">
    <source>
        <dbReference type="ARBA" id="ARBA00022887"/>
    </source>
</evidence>
<keyword evidence="26" id="KW-1185">Reference proteome</keyword>
<feature type="transmembrane region" description="Helical" evidence="21">
    <location>
        <begin position="563"/>
        <end position="587"/>
    </location>
</feature>